<proteinExistence type="predicted"/>
<protein>
    <recommendedName>
        <fullName evidence="4">Protein sleepless</fullName>
    </recommendedName>
</protein>
<evidence type="ECO:0008006" key="4">
    <source>
        <dbReference type="Google" id="ProtNLM"/>
    </source>
</evidence>
<evidence type="ECO:0000256" key="1">
    <source>
        <dbReference type="SAM" id="SignalP"/>
    </source>
</evidence>
<accession>A0A182VW39</accession>
<evidence type="ECO:0000313" key="3">
    <source>
        <dbReference type="Proteomes" id="UP000075920"/>
    </source>
</evidence>
<dbReference type="Proteomes" id="UP000075920">
    <property type="component" value="Unassembled WGS sequence"/>
</dbReference>
<dbReference type="VEuPathDB" id="VectorBase:AMIN002284"/>
<keyword evidence="1" id="KW-0732">Signal</keyword>
<evidence type="ECO:0000313" key="2">
    <source>
        <dbReference type="EnsemblMetazoa" id="AMIN002284-PA"/>
    </source>
</evidence>
<keyword evidence="3" id="KW-1185">Reference proteome</keyword>
<dbReference type="AlphaFoldDB" id="A0A182VW39"/>
<organism evidence="2 3">
    <name type="scientific">Anopheles minimus</name>
    <dbReference type="NCBI Taxonomy" id="112268"/>
    <lineage>
        <taxon>Eukaryota</taxon>
        <taxon>Metazoa</taxon>
        <taxon>Ecdysozoa</taxon>
        <taxon>Arthropoda</taxon>
        <taxon>Hexapoda</taxon>
        <taxon>Insecta</taxon>
        <taxon>Pterygota</taxon>
        <taxon>Neoptera</taxon>
        <taxon>Endopterygota</taxon>
        <taxon>Diptera</taxon>
        <taxon>Nematocera</taxon>
        <taxon>Culicoidea</taxon>
        <taxon>Culicidae</taxon>
        <taxon>Anophelinae</taxon>
        <taxon>Anopheles</taxon>
    </lineage>
</organism>
<feature type="chain" id="PRO_5008140437" description="Protein sleepless" evidence="1">
    <location>
        <begin position="23"/>
        <end position="139"/>
    </location>
</feature>
<reference evidence="2" key="2">
    <citation type="submission" date="2020-05" db="UniProtKB">
        <authorList>
            <consortium name="EnsemblMetazoa"/>
        </authorList>
    </citation>
    <scope>IDENTIFICATION</scope>
    <source>
        <strain evidence="2">MINIMUS1</strain>
    </source>
</reference>
<feature type="signal peptide" evidence="1">
    <location>
        <begin position="1"/>
        <end position="22"/>
    </location>
</feature>
<dbReference type="EnsemblMetazoa" id="AMIN002284-RA">
    <property type="protein sequence ID" value="AMIN002284-PA"/>
    <property type="gene ID" value="AMIN002284"/>
</dbReference>
<sequence>MSNTVQRIIFTLLLLCIQQALCLQCYSCVSKVSFDDCTNKAIQVDCATLKPEFPWMPESAIATFACGKGSGSDPSGKLFIKTCVPQMPEPEFCALLTSALGSGSVDTCKVCTDNLCNAGNEQVLTGALLLLTVGLIFRV</sequence>
<name>A0A182VW39_9DIPT</name>
<reference evidence="3" key="1">
    <citation type="submission" date="2013-03" db="EMBL/GenBank/DDBJ databases">
        <title>The Genome Sequence of Anopheles minimus MINIMUS1.</title>
        <authorList>
            <consortium name="The Broad Institute Genomics Platform"/>
            <person name="Neafsey D.E."/>
            <person name="Walton C."/>
            <person name="Walker B."/>
            <person name="Young S.K."/>
            <person name="Zeng Q."/>
            <person name="Gargeya S."/>
            <person name="Fitzgerald M."/>
            <person name="Haas B."/>
            <person name="Abouelleil A."/>
            <person name="Allen A.W."/>
            <person name="Alvarado L."/>
            <person name="Arachchi H.M."/>
            <person name="Berlin A.M."/>
            <person name="Chapman S.B."/>
            <person name="Gainer-Dewar J."/>
            <person name="Goldberg J."/>
            <person name="Griggs A."/>
            <person name="Gujja S."/>
            <person name="Hansen M."/>
            <person name="Howarth C."/>
            <person name="Imamovic A."/>
            <person name="Ireland A."/>
            <person name="Larimer J."/>
            <person name="McCowan C."/>
            <person name="Murphy C."/>
            <person name="Pearson M."/>
            <person name="Poon T.W."/>
            <person name="Priest M."/>
            <person name="Roberts A."/>
            <person name="Saif S."/>
            <person name="Shea T."/>
            <person name="Sisk P."/>
            <person name="Sykes S."/>
            <person name="Wortman J."/>
            <person name="Nusbaum C."/>
            <person name="Birren B."/>
        </authorList>
    </citation>
    <scope>NUCLEOTIDE SEQUENCE [LARGE SCALE GENOMIC DNA]</scope>
    <source>
        <strain evidence="3">MINIMUS1</strain>
    </source>
</reference>